<evidence type="ECO:0000256" key="2">
    <source>
        <dbReference type="ARBA" id="ARBA00022980"/>
    </source>
</evidence>
<feature type="transmembrane region" description="Helical" evidence="4">
    <location>
        <begin position="163"/>
        <end position="182"/>
    </location>
</feature>
<dbReference type="InterPro" id="IPR016135">
    <property type="entry name" value="UBQ-conjugating_enzyme/RWD"/>
</dbReference>
<name>A0A1U8KFP1_GOSHI</name>
<dbReference type="KEGG" id="ghi:107915142"/>
<accession>A0A1U8KFP1</accession>
<dbReference type="PANTHER" id="PTHR13691:SF16">
    <property type="entry name" value="LARGE RIBOSOMAL SUBUNIT PROTEIN UL2"/>
    <property type="match status" value="1"/>
</dbReference>
<dbReference type="SUPFAM" id="SSF54495">
    <property type="entry name" value="UBC-like"/>
    <property type="match status" value="1"/>
</dbReference>
<dbReference type="GO" id="GO:0003723">
    <property type="term" value="F:RNA binding"/>
    <property type="evidence" value="ECO:0007669"/>
    <property type="project" value="TreeGrafter"/>
</dbReference>
<evidence type="ECO:0000313" key="5">
    <source>
        <dbReference type="Proteomes" id="UP000818029"/>
    </source>
</evidence>
<dbReference type="GO" id="GO:0022625">
    <property type="term" value="C:cytosolic large ribosomal subunit"/>
    <property type="evidence" value="ECO:0007669"/>
    <property type="project" value="TreeGrafter"/>
</dbReference>
<keyword evidence="4" id="KW-0812">Transmembrane</keyword>
<dbReference type="Proteomes" id="UP000818029">
    <property type="component" value="Chromosome D10"/>
</dbReference>
<evidence type="ECO:0000256" key="4">
    <source>
        <dbReference type="SAM" id="Phobius"/>
    </source>
</evidence>
<dbReference type="InterPro" id="IPR014722">
    <property type="entry name" value="Rib_uL2_dom2"/>
</dbReference>
<dbReference type="InterPro" id="IPR002171">
    <property type="entry name" value="Ribosomal_uL2"/>
</dbReference>
<evidence type="ECO:0000313" key="6">
    <source>
        <dbReference type="RefSeq" id="XP_016699778.2"/>
    </source>
</evidence>
<dbReference type="Gene3D" id="2.30.30.30">
    <property type="match status" value="1"/>
</dbReference>
<dbReference type="AlphaFoldDB" id="A0A1U8KFP1"/>
<reference evidence="6" key="2">
    <citation type="submission" date="2025-08" db="UniProtKB">
        <authorList>
            <consortium name="RefSeq"/>
        </authorList>
    </citation>
    <scope>IDENTIFICATION</scope>
</reference>
<dbReference type="PaxDb" id="3635-A0A1U8KFP1"/>
<proteinExistence type="inferred from homology"/>
<keyword evidence="5" id="KW-1185">Reference proteome</keyword>
<evidence type="ECO:0000256" key="3">
    <source>
        <dbReference type="ARBA" id="ARBA00023274"/>
    </source>
</evidence>
<comment type="similarity">
    <text evidence="1">Belongs to the universal ribosomal protein uL2 family.</text>
</comment>
<dbReference type="GO" id="GO:0002181">
    <property type="term" value="P:cytoplasmic translation"/>
    <property type="evidence" value="ECO:0007669"/>
    <property type="project" value="TreeGrafter"/>
</dbReference>
<dbReference type="PANTHER" id="PTHR13691">
    <property type="entry name" value="RIBOSOMAL PROTEIN L2"/>
    <property type="match status" value="1"/>
</dbReference>
<dbReference type="GeneID" id="107915142"/>
<organism evidence="5 6">
    <name type="scientific">Gossypium hirsutum</name>
    <name type="common">Upland cotton</name>
    <name type="synonym">Gossypium mexicanum</name>
    <dbReference type="NCBI Taxonomy" id="3635"/>
    <lineage>
        <taxon>Eukaryota</taxon>
        <taxon>Viridiplantae</taxon>
        <taxon>Streptophyta</taxon>
        <taxon>Embryophyta</taxon>
        <taxon>Tracheophyta</taxon>
        <taxon>Spermatophyta</taxon>
        <taxon>Magnoliopsida</taxon>
        <taxon>eudicotyledons</taxon>
        <taxon>Gunneridae</taxon>
        <taxon>Pentapetalae</taxon>
        <taxon>rosids</taxon>
        <taxon>malvids</taxon>
        <taxon>Malvales</taxon>
        <taxon>Malvaceae</taxon>
        <taxon>Malvoideae</taxon>
        <taxon>Gossypium</taxon>
    </lineage>
</organism>
<keyword evidence="3" id="KW-0687">Ribonucleoprotein</keyword>
<sequence>MYTGQFVYCGKKATLMVGNVLPLRSIPEGAVVCNVEHHVGDRRTTLITTLPGISGAPQDNNIMLWNAVIFGLDDTPLDGGNKVNNIDDYYFDYLWCEDYKYIKVIFSDCRETSASQPRVHEDWITRNVADVVCIVFFITKIYLIKKMHCIFYYLAMCKYYFNIYDNLSSNFWILIVLLIYYFKF</sequence>
<dbReference type="GO" id="GO:0003735">
    <property type="term" value="F:structural constituent of ribosome"/>
    <property type="evidence" value="ECO:0007669"/>
    <property type="project" value="InterPro"/>
</dbReference>
<keyword evidence="4" id="KW-0472">Membrane</keyword>
<keyword evidence="2" id="KW-0689">Ribosomal protein</keyword>
<dbReference type="RefSeq" id="XP_016699778.2">
    <property type="nucleotide sequence ID" value="XM_016844289.2"/>
</dbReference>
<keyword evidence="4" id="KW-1133">Transmembrane helix</keyword>
<evidence type="ECO:0000256" key="1">
    <source>
        <dbReference type="ARBA" id="ARBA00005636"/>
    </source>
</evidence>
<protein>
    <submittedName>
        <fullName evidence="6">Uncharacterized protein isoform X1</fullName>
    </submittedName>
</protein>
<dbReference type="STRING" id="3635.A0A1U8KFP1"/>
<gene>
    <name evidence="6" type="primary">LOC107915142</name>
</gene>
<dbReference type="SMR" id="A0A1U8KFP1"/>
<reference evidence="5" key="1">
    <citation type="journal article" date="2020" name="Nat. Genet.">
        <title>Genomic diversifications of five Gossypium allopolyploid species and their impact on cotton improvement.</title>
        <authorList>
            <person name="Chen Z.J."/>
            <person name="Sreedasyam A."/>
            <person name="Ando A."/>
            <person name="Song Q."/>
            <person name="De Santiago L.M."/>
            <person name="Hulse-Kemp A.M."/>
            <person name="Ding M."/>
            <person name="Ye W."/>
            <person name="Kirkbride R.C."/>
            <person name="Jenkins J."/>
            <person name="Plott C."/>
            <person name="Lovell J."/>
            <person name="Lin Y.M."/>
            <person name="Vaughn R."/>
            <person name="Liu B."/>
            <person name="Simpson S."/>
            <person name="Scheffler B.E."/>
            <person name="Wen L."/>
            <person name="Saski C.A."/>
            <person name="Grover C.E."/>
            <person name="Hu G."/>
            <person name="Conover J.L."/>
            <person name="Carlson J.W."/>
            <person name="Shu S."/>
            <person name="Boston L.B."/>
            <person name="Williams M."/>
            <person name="Peterson D.G."/>
            <person name="McGee K."/>
            <person name="Jones D.C."/>
            <person name="Wendel J.F."/>
            <person name="Stelly D.M."/>
            <person name="Grimwood J."/>
            <person name="Schmutz J."/>
        </authorList>
    </citation>
    <scope>NUCLEOTIDE SEQUENCE [LARGE SCALE GENOMIC DNA]</scope>
    <source>
        <strain evidence="5">cv. TM-1</strain>
    </source>
</reference>